<dbReference type="Pfam" id="PF13590">
    <property type="entry name" value="DUF4136"/>
    <property type="match status" value="1"/>
</dbReference>
<evidence type="ECO:0000259" key="2">
    <source>
        <dbReference type="Pfam" id="PF13590"/>
    </source>
</evidence>
<name>A0ABW0E8H7_9BACT</name>
<comment type="caution">
    <text evidence="3">The sequence shown here is derived from an EMBL/GenBank/DDBJ whole genome shotgun (WGS) entry which is preliminary data.</text>
</comment>
<feature type="domain" description="DUF4136" evidence="2">
    <location>
        <begin position="25"/>
        <end position="191"/>
    </location>
</feature>
<dbReference type="EMBL" id="JBHSKT010000004">
    <property type="protein sequence ID" value="MFC5270687.1"/>
    <property type="molecule type" value="Genomic_DNA"/>
</dbReference>
<reference evidence="4" key="1">
    <citation type="journal article" date="2019" name="Int. J. Syst. Evol. Microbiol.">
        <title>The Global Catalogue of Microorganisms (GCM) 10K type strain sequencing project: providing services to taxonomists for standard genome sequencing and annotation.</title>
        <authorList>
            <consortium name="The Broad Institute Genomics Platform"/>
            <consortium name="The Broad Institute Genome Sequencing Center for Infectious Disease"/>
            <person name="Wu L."/>
            <person name="Ma J."/>
        </authorList>
    </citation>
    <scope>NUCLEOTIDE SEQUENCE [LARGE SCALE GENOMIC DNA]</scope>
    <source>
        <strain evidence="4">KACC 12602</strain>
    </source>
</reference>
<feature type="chain" id="PRO_5045967337" evidence="1">
    <location>
        <begin position="20"/>
        <end position="196"/>
    </location>
</feature>
<organism evidence="3 4">
    <name type="scientific">Adhaeribacter terreus</name>
    <dbReference type="NCBI Taxonomy" id="529703"/>
    <lineage>
        <taxon>Bacteria</taxon>
        <taxon>Pseudomonadati</taxon>
        <taxon>Bacteroidota</taxon>
        <taxon>Cytophagia</taxon>
        <taxon>Cytophagales</taxon>
        <taxon>Hymenobacteraceae</taxon>
        <taxon>Adhaeribacter</taxon>
    </lineage>
</organism>
<evidence type="ECO:0000256" key="1">
    <source>
        <dbReference type="SAM" id="SignalP"/>
    </source>
</evidence>
<proteinExistence type="predicted"/>
<dbReference type="InterPro" id="IPR025411">
    <property type="entry name" value="DUF4136"/>
</dbReference>
<evidence type="ECO:0000313" key="3">
    <source>
        <dbReference type="EMBL" id="MFC5270687.1"/>
    </source>
</evidence>
<dbReference type="PROSITE" id="PS51257">
    <property type="entry name" value="PROKAR_LIPOPROTEIN"/>
    <property type="match status" value="1"/>
</dbReference>
<keyword evidence="1" id="KW-0732">Signal</keyword>
<sequence>MNKISLLALLLGLFLSGCAAVPVDVSTDYDRAANFNQFTTFKWYQDTPTANRDSAYKYDTFMDKRIRQAVENSLARKGMRMVTTNPDILVAYDVKVVRRQELRPDYAFAPGFGYGYSYWYGYRYDYGYSRFGTRPMLIDEYNDGTIIIDLVDAKDNQLVWRGWGQMEVGSANVSEAEINKIVSNILEKYPPGTDKK</sequence>
<feature type="signal peptide" evidence="1">
    <location>
        <begin position="1"/>
        <end position="19"/>
    </location>
</feature>
<accession>A0ABW0E8H7</accession>
<gene>
    <name evidence="3" type="ORF">ACFPIB_08715</name>
</gene>
<dbReference type="RefSeq" id="WP_378017052.1">
    <property type="nucleotide sequence ID" value="NZ_JBHSKT010000004.1"/>
</dbReference>
<dbReference type="Gene3D" id="3.30.160.670">
    <property type="match status" value="1"/>
</dbReference>
<evidence type="ECO:0000313" key="4">
    <source>
        <dbReference type="Proteomes" id="UP001596161"/>
    </source>
</evidence>
<protein>
    <submittedName>
        <fullName evidence="3">DUF4136 domain-containing protein</fullName>
    </submittedName>
</protein>
<dbReference type="Proteomes" id="UP001596161">
    <property type="component" value="Unassembled WGS sequence"/>
</dbReference>
<keyword evidence="4" id="KW-1185">Reference proteome</keyword>